<dbReference type="Proteomes" id="UP000190274">
    <property type="component" value="Chromosome G"/>
</dbReference>
<dbReference type="GO" id="GO:0000349">
    <property type="term" value="P:generation of catalytic spliceosome for first transesterification step"/>
    <property type="evidence" value="ECO:0007669"/>
    <property type="project" value="EnsemblFungi"/>
</dbReference>
<dbReference type="InterPro" id="IPR007590">
    <property type="entry name" value="Saf4/Yju2"/>
</dbReference>
<proteinExistence type="predicted"/>
<dbReference type="STRING" id="1266660.A0A1G4JUU0"/>
<dbReference type="GO" id="GO:0000350">
    <property type="term" value="P:generation of catalytic spliceosome for second transesterification step"/>
    <property type="evidence" value="ECO:0007669"/>
    <property type="project" value="EnsemblFungi"/>
</dbReference>
<reference evidence="3" key="1">
    <citation type="submission" date="2016-03" db="EMBL/GenBank/DDBJ databases">
        <authorList>
            <person name="Devillers H."/>
        </authorList>
    </citation>
    <scope>NUCLEOTIDE SEQUENCE [LARGE SCALE GENOMIC DNA]</scope>
</reference>
<feature type="compositionally biased region" description="Polar residues" evidence="1">
    <location>
        <begin position="232"/>
        <end position="244"/>
    </location>
</feature>
<protein>
    <submittedName>
        <fullName evidence="2">LADA_0G10814g1_1</fullName>
    </submittedName>
</protein>
<dbReference type="OrthoDB" id="674963at2759"/>
<dbReference type="GO" id="GO:0071007">
    <property type="term" value="C:U2-type catalytic step 2 spliceosome"/>
    <property type="evidence" value="ECO:0007669"/>
    <property type="project" value="EnsemblFungi"/>
</dbReference>
<dbReference type="GO" id="GO:0071006">
    <property type="term" value="C:U2-type catalytic step 1 spliceosome"/>
    <property type="evidence" value="ECO:0007669"/>
    <property type="project" value="EnsemblFungi"/>
</dbReference>
<name>A0A1G4JUU0_9SACH</name>
<dbReference type="GO" id="GO:0000974">
    <property type="term" value="C:Prp19 complex"/>
    <property type="evidence" value="ECO:0007669"/>
    <property type="project" value="EnsemblFungi"/>
</dbReference>
<accession>A0A1G4JUU0</accession>
<dbReference type="GO" id="GO:0000384">
    <property type="term" value="F:first spliceosomal transesterification activity"/>
    <property type="evidence" value="ECO:0007669"/>
    <property type="project" value="EnsemblFungi"/>
</dbReference>
<feature type="region of interest" description="Disordered" evidence="1">
    <location>
        <begin position="216"/>
        <end position="248"/>
    </location>
</feature>
<dbReference type="PANTHER" id="PTHR12111">
    <property type="entry name" value="SPLICING FACTOR YJU2"/>
    <property type="match status" value="1"/>
</dbReference>
<dbReference type="AlphaFoldDB" id="A0A1G4JUU0"/>
<sequence length="269" mass="31055">MSERKAVNKYYPPDFNPLEAEEAARKMSKKLKTMNKDSVTIRLMTPFSMRCLKCSEFIPKSRKFNGKKELLPERYLDTIKQYRLSVKCPRCNNMISFRTDPKSGDYVMEIGGVKNFVAESRSSDSKRHETLDETLQRLEKQQQEEKDQSTNNENENKLEQIEMRLVKLQQEQEDYEALEALRKDNRAKMKRAELLHANDGNQSSADDKRAEEAFKAYNNDPAVKVESRASSHAENSAPSTSIAIQQGIRVKKKSRVNVLGVVKKRKNKT</sequence>
<dbReference type="PANTHER" id="PTHR12111:SF1">
    <property type="entry name" value="SPLICING FACTOR YJU2"/>
    <property type="match status" value="1"/>
</dbReference>
<dbReference type="EMBL" id="LT598457">
    <property type="protein sequence ID" value="SCU94739.1"/>
    <property type="molecule type" value="Genomic_DNA"/>
</dbReference>
<keyword evidence="3" id="KW-1185">Reference proteome</keyword>
<evidence type="ECO:0000256" key="1">
    <source>
        <dbReference type="SAM" id="MobiDB-lite"/>
    </source>
</evidence>
<organism evidence="2 3">
    <name type="scientific">Lachancea dasiensis</name>
    <dbReference type="NCBI Taxonomy" id="1072105"/>
    <lineage>
        <taxon>Eukaryota</taxon>
        <taxon>Fungi</taxon>
        <taxon>Dikarya</taxon>
        <taxon>Ascomycota</taxon>
        <taxon>Saccharomycotina</taxon>
        <taxon>Saccharomycetes</taxon>
        <taxon>Saccharomycetales</taxon>
        <taxon>Saccharomycetaceae</taxon>
        <taxon>Lachancea</taxon>
    </lineage>
</organism>
<evidence type="ECO:0000313" key="2">
    <source>
        <dbReference type="EMBL" id="SCU94739.1"/>
    </source>
</evidence>
<gene>
    <name evidence="2" type="ORF">LADA_0G10814G</name>
</gene>
<dbReference type="Pfam" id="PF04502">
    <property type="entry name" value="Saf4_Yju2"/>
    <property type="match status" value="1"/>
</dbReference>
<dbReference type="GO" id="GO:0030620">
    <property type="term" value="F:U2 snRNA binding"/>
    <property type="evidence" value="ECO:0007669"/>
    <property type="project" value="EnsemblFungi"/>
</dbReference>
<evidence type="ECO:0000313" key="3">
    <source>
        <dbReference type="Proteomes" id="UP000190274"/>
    </source>
</evidence>
<feature type="region of interest" description="Disordered" evidence="1">
    <location>
        <begin position="139"/>
        <end position="158"/>
    </location>
</feature>